<evidence type="ECO:0000313" key="2">
    <source>
        <dbReference type="EMBL" id="GFC95477.1"/>
    </source>
</evidence>
<organism evidence="2">
    <name type="scientific">Tanacetum cinerariifolium</name>
    <name type="common">Dalmatian daisy</name>
    <name type="synonym">Chrysanthemum cinerariifolium</name>
    <dbReference type="NCBI Taxonomy" id="118510"/>
    <lineage>
        <taxon>Eukaryota</taxon>
        <taxon>Viridiplantae</taxon>
        <taxon>Streptophyta</taxon>
        <taxon>Embryophyta</taxon>
        <taxon>Tracheophyta</taxon>
        <taxon>Spermatophyta</taxon>
        <taxon>Magnoliopsida</taxon>
        <taxon>eudicotyledons</taxon>
        <taxon>Gunneridae</taxon>
        <taxon>Pentapetalae</taxon>
        <taxon>asterids</taxon>
        <taxon>campanulids</taxon>
        <taxon>Asterales</taxon>
        <taxon>Asteraceae</taxon>
        <taxon>Asteroideae</taxon>
        <taxon>Anthemideae</taxon>
        <taxon>Anthemidinae</taxon>
        <taxon>Tanacetum</taxon>
    </lineage>
</organism>
<evidence type="ECO:0000256" key="1">
    <source>
        <dbReference type="SAM" id="MobiDB-lite"/>
    </source>
</evidence>
<feature type="region of interest" description="Disordered" evidence="1">
    <location>
        <begin position="12"/>
        <end position="49"/>
    </location>
</feature>
<reference evidence="2" key="1">
    <citation type="journal article" date="2019" name="Sci. Rep.">
        <title>Draft genome of Tanacetum cinerariifolium, the natural source of mosquito coil.</title>
        <authorList>
            <person name="Yamashiro T."/>
            <person name="Shiraishi A."/>
            <person name="Satake H."/>
            <person name="Nakayama K."/>
        </authorList>
    </citation>
    <scope>NUCLEOTIDE SEQUENCE</scope>
</reference>
<dbReference type="EMBL" id="BKCJ011154654">
    <property type="protein sequence ID" value="GFC95477.1"/>
    <property type="molecule type" value="Genomic_DNA"/>
</dbReference>
<gene>
    <name evidence="2" type="ORF">Tci_867447</name>
</gene>
<name>A0A699SE56_TANCI</name>
<sequence>EEQQATDIMQALKESNKTSKRQLGTRGSSKGTEGSSEGTGTKPGVPDESTVVSAISKTPQTQPPSAQKVPVSVIPETTNLSPIPEILNETPVSIADSSPQVTPPIILYVQQTQTPIPIPTITTD</sequence>
<comment type="caution">
    <text evidence="2">The sequence shown here is derived from an EMBL/GenBank/DDBJ whole genome shotgun (WGS) entry which is preliminary data.</text>
</comment>
<accession>A0A699SE56</accession>
<dbReference type="AlphaFoldDB" id="A0A699SE56"/>
<protein>
    <submittedName>
        <fullName evidence="2">Uncharacterized protein</fullName>
    </submittedName>
</protein>
<proteinExistence type="predicted"/>
<feature type="non-terminal residue" evidence="2">
    <location>
        <position position="1"/>
    </location>
</feature>
<feature type="compositionally biased region" description="Low complexity" evidence="1">
    <location>
        <begin position="24"/>
        <end position="42"/>
    </location>
</feature>
<feature type="non-terminal residue" evidence="2">
    <location>
        <position position="124"/>
    </location>
</feature>